<evidence type="ECO:0000313" key="7">
    <source>
        <dbReference type="Proteomes" id="UP001148313"/>
    </source>
</evidence>
<proteinExistence type="predicted"/>
<evidence type="ECO:0000256" key="1">
    <source>
        <dbReference type="ARBA" id="ARBA00023015"/>
    </source>
</evidence>
<evidence type="ECO:0000256" key="4">
    <source>
        <dbReference type="PROSITE-ProRule" id="PRU00335"/>
    </source>
</evidence>
<keyword evidence="1" id="KW-0805">Transcription regulation</keyword>
<comment type="caution">
    <text evidence="6">The sequence shown here is derived from an EMBL/GenBank/DDBJ whole genome shotgun (WGS) entry which is preliminary data.</text>
</comment>
<dbReference type="Pfam" id="PF17937">
    <property type="entry name" value="TetR_C_28"/>
    <property type="match status" value="1"/>
</dbReference>
<feature type="domain" description="HTH tetR-type" evidence="5">
    <location>
        <begin position="6"/>
        <end position="66"/>
    </location>
</feature>
<dbReference type="PROSITE" id="PS50977">
    <property type="entry name" value="HTH_TETR_2"/>
    <property type="match status" value="1"/>
</dbReference>
<dbReference type="Pfam" id="PF00440">
    <property type="entry name" value="TetR_N"/>
    <property type="match status" value="1"/>
</dbReference>
<dbReference type="EMBL" id="JAPJZH010000011">
    <property type="protein sequence ID" value="MDA4847145.1"/>
    <property type="molecule type" value="Genomic_DNA"/>
</dbReference>
<evidence type="ECO:0000259" key="5">
    <source>
        <dbReference type="PROSITE" id="PS50977"/>
    </source>
</evidence>
<evidence type="ECO:0000256" key="3">
    <source>
        <dbReference type="ARBA" id="ARBA00023163"/>
    </source>
</evidence>
<dbReference type="SUPFAM" id="SSF46689">
    <property type="entry name" value="Homeodomain-like"/>
    <property type="match status" value="1"/>
</dbReference>
<reference evidence="6" key="1">
    <citation type="submission" date="2022-11" db="EMBL/GenBank/DDBJ databases">
        <title>Hoeflea poritis sp. nov., isolated from scleractinian coral Porites lutea.</title>
        <authorList>
            <person name="Zhang G."/>
            <person name="Wei Q."/>
            <person name="Cai L."/>
        </authorList>
    </citation>
    <scope>NUCLEOTIDE SEQUENCE</scope>
    <source>
        <strain evidence="6">E7-10</strain>
    </source>
</reference>
<evidence type="ECO:0000256" key="2">
    <source>
        <dbReference type="ARBA" id="ARBA00023125"/>
    </source>
</evidence>
<dbReference type="InterPro" id="IPR001647">
    <property type="entry name" value="HTH_TetR"/>
</dbReference>
<dbReference type="PRINTS" id="PR00455">
    <property type="entry name" value="HTHTETR"/>
</dbReference>
<keyword evidence="7" id="KW-1185">Reference proteome</keyword>
<keyword evidence="3" id="KW-0804">Transcription</keyword>
<dbReference type="Proteomes" id="UP001148313">
    <property type="component" value="Unassembled WGS sequence"/>
</dbReference>
<evidence type="ECO:0000313" key="6">
    <source>
        <dbReference type="EMBL" id="MDA4847145.1"/>
    </source>
</evidence>
<dbReference type="InterPro" id="IPR009057">
    <property type="entry name" value="Homeodomain-like_sf"/>
</dbReference>
<organism evidence="6 7">
    <name type="scientific">Hoeflea poritis</name>
    <dbReference type="NCBI Taxonomy" id="2993659"/>
    <lineage>
        <taxon>Bacteria</taxon>
        <taxon>Pseudomonadati</taxon>
        <taxon>Pseudomonadota</taxon>
        <taxon>Alphaproteobacteria</taxon>
        <taxon>Hyphomicrobiales</taxon>
        <taxon>Rhizobiaceae</taxon>
        <taxon>Hoeflea</taxon>
    </lineage>
</organism>
<protein>
    <submittedName>
        <fullName evidence="6">TetR/AcrR family transcriptional regulator</fullName>
    </submittedName>
</protein>
<dbReference type="InterPro" id="IPR041479">
    <property type="entry name" value="TetR_CgmR_C"/>
</dbReference>
<dbReference type="PANTHER" id="PTHR47506">
    <property type="entry name" value="TRANSCRIPTIONAL REGULATORY PROTEIN"/>
    <property type="match status" value="1"/>
</dbReference>
<gene>
    <name evidence="6" type="ORF">OOZ53_17430</name>
</gene>
<sequence length="178" mass="19829">MGRKKTIDREKVLDAAERVVREKGAPGLSIGAVAAKAGISKGGVQSCFGTRDALIDAMFKRWNGEFDDRISELSAGDETDIGDIRAFITAARSDMKEQQSRNAAMLLLLAQSEAHQIETRNWYRSRFDNLDYSSDKGRRLRMALLASEGAFMLSALGLTDFSDAEWDEIFRDITDLTR</sequence>
<accession>A0ABT4VR03</accession>
<dbReference type="Gene3D" id="1.10.357.10">
    <property type="entry name" value="Tetracycline Repressor, domain 2"/>
    <property type="match status" value="1"/>
</dbReference>
<feature type="DNA-binding region" description="H-T-H motif" evidence="4">
    <location>
        <begin position="29"/>
        <end position="48"/>
    </location>
</feature>
<keyword evidence="2 4" id="KW-0238">DNA-binding</keyword>
<name>A0ABT4VR03_9HYPH</name>
<dbReference type="PANTHER" id="PTHR47506:SF6">
    <property type="entry name" value="HTH-TYPE TRANSCRIPTIONAL REPRESSOR NEMR"/>
    <property type="match status" value="1"/>
</dbReference>
<dbReference type="RefSeq" id="WP_271090951.1">
    <property type="nucleotide sequence ID" value="NZ_JAPJZH010000011.1"/>
</dbReference>